<keyword evidence="2" id="KW-1185">Reference proteome</keyword>
<dbReference type="RefSeq" id="WP_152284491.1">
    <property type="nucleotide sequence ID" value="NZ_WFLI01000036.1"/>
</dbReference>
<proteinExistence type="predicted"/>
<dbReference type="InterPro" id="IPR037217">
    <property type="entry name" value="Trp/Indoleamine_2_3_dOase-like"/>
</dbReference>
<dbReference type="Gene3D" id="1.20.58.480">
    <property type="match status" value="1"/>
</dbReference>
<reference evidence="1 2" key="1">
    <citation type="submission" date="2019-10" db="EMBL/GenBank/DDBJ databases">
        <title>Three novel species isolated from a subtropical stream in China.</title>
        <authorList>
            <person name="Lu H."/>
        </authorList>
    </citation>
    <scope>NUCLEOTIDE SEQUENCE [LARGE SCALE GENOMIC DNA]</scope>
    <source>
        <strain evidence="1 2">FT13W</strain>
    </source>
</reference>
<dbReference type="AlphaFoldDB" id="A0A6I1HT13"/>
<name>A0A6I1HT13_9BURK</name>
<protein>
    <submittedName>
        <fullName evidence="1">Uncharacterized protein</fullName>
    </submittedName>
</protein>
<dbReference type="SUPFAM" id="SSF140959">
    <property type="entry name" value="Indolic compounds 2,3-dioxygenase-like"/>
    <property type="match status" value="1"/>
</dbReference>
<dbReference type="GO" id="GO:0046872">
    <property type="term" value="F:metal ion binding"/>
    <property type="evidence" value="ECO:0007669"/>
    <property type="project" value="InterPro"/>
</dbReference>
<dbReference type="Proteomes" id="UP000468717">
    <property type="component" value="Unassembled WGS sequence"/>
</dbReference>
<gene>
    <name evidence="1" type="ORF">GCN75_23175</name>
</gene>
<organism evidence="1 2">
    <name type="scientific">Janthinobacterium violaceinigrum</name>
    <dbReference type="NCBI Taxonomy" id="2654252"/>
    <lineage>
        <taxon>Bacteria</taxon>
        <taxon>Pseudomonadati</taxon>
        <taxon>Pseudomonadota</taxon>
        <taxon>Betaproteobacteria</taxon>
        <taxon>Burkholderiales</taxon>
        <taxon>Oxalobacteraceae</taxon>
        <taxon>Janthinobacterium</taxon>
    </lineage>
</organism>
<dbReference type="EMBL" id="WFLI01000036">
    <property type="protein sequence ID" value="KAB8061753.1"/>
    <property type="molecule type" value="Genomic_DNA"/>
</dbReference>
<evidence type="ECO:0000313" key="1">
    <source>
        <dbReference type="EMBL" id="KAB8061753.1"/>
    </source>
</evidence>
<dbReference type="GO" id="GO:0020037">
    <property type="term" value="F:heme binding"/>
    <property type="evidence" value="ECO:0007669"/>
    <property type="project" value="InterPro"/>
</dbReference>
<comment type="caution">
    <text evidence="1">The sequence shown here is derived from an EMBL/GenBank/DDBJ whole genome shotgun (WGS) entry which is preliminary data.</text>
</comment>
<dbReference type="GO" id="GO:0019441">
    <property type="term" value="P:L-tryptophan catabolic process to kynurenine"/>
    <property type="evidence" value="ECO:0007669"/>
    <property type="project" value="InterPro"/>
</dbReference>
<evidence type="ECO:0000313" key="2">
    <source>
        <dbReference type="Proteomes" id="UP000468717"/>
    </source>
</evidence>
<accession>A0A6I1HT13</accession>
<sequence length="525" mass="58607">METPTVSATQAILDDVRAYLQSKSNLPVTEEHATTKLLAKSFDEEEIRHRRAAFATNGEIDCTAVLANYELLHGIKYLDRLINNSGHEVPARAAIAIFRGAEICLNNLVVLARRITDDVKRGHMADASLKIGWANRFHETLYSLSQLLVQVDQGGRQGDSISIRDSVVFQDYLVQAARMHAILRAEATEQHSDLGDKDLDDPQRFVFFHSFVNSNYEAIWLSAMEQVRLPGVVREPGEDAGTFYQRLIQNDEVREAVNCVDLKDPTCLMQFRAYHQISEVLVGLVNEVASEIIVALLGNEQATFGAHARSLALCSKLLQVVTDNIRPIVRTLSPKAYFAIRPALGITSGSHSHNLRKGLFLTIYPSLVKSLRLQLAAMDEQLAADDERLQQIVLALLQQHGDPRADILRQVVYMHQYVRTWRDEHMQFVKTQIGVSPEDMTPTASISGAENAAVTANGFRQAHKNDPIAPLYQALLGKSPIPPLPIVHKGGFDEYMAHFTANAVKEMYADVQDRAQRKRPARMAS</sequence>